<dbReference type="Pfam" id="PF01822">
    <property type="entry name" value="WSC"/>
    <property type="match status" value="2"/>
</dbReference>
<dbReference type="InterPro" id="IPR015202">
    <property type="entry name" value="GO-like_E_set"/>
</dbReference>
<sequence length="767" mass="82336">ITAVNAGYVDLAPRAGPLTDPVPPGWLSLGCYTDSSARTLSTRILATVGDSAALTVATCTTACGASAYSYAGVERGGECYCGSGIFNGGAPATSGCTMACNGNATEFCGGSWRLNLYQTNITSERCSGPNLTSNGLLPTLQKTGLPGQWRYVGCLQDNVGGVRSLPYQLIFPNTNNATTCLSRCSAYGYGAGGMEWGHECYCGDASDIPAAARFVPECLCDMACSGDPSSLCGAGNKFSYYEWTGTPLQQWSYPTGSDAGLYKFLIGGVVIPLITTVGINGKITFQAKFDNPLGAPNTTGAYEFDPFYDDNFNLAWREMHVKTDIFCSAGLVLPDKVGRQLTVGGWADVSTYGIRLYWPDGSPGVNGTNDWQENPSELQLQNGRWYPSAMIMANGSILVVGGESSRNGPPVPTLEILPKVGPTIYMDWLQRTDPNNLYPFLIVLPSGGIFVGYYNEARILDEVTFDTIRTLPPVPGAVNNDTGGRTYPLEGTLVTLPQYLPYKDPLTLLACGGSTPFVGNALDNCVSIQPEVPNAQWTIERMPSKRVMTCMAPLPDGTFLILNGAHQGVAGFALATDPNLNVVLYDPSKPVNRRMSVMANTTIARMYHSEALLMADGRVLVTGSDPEDPNYPQEYRVEVFLPPYLLSGLPRPAYTIQQKDWAYGGTYQIHVTTGNIKNLRVSLLGVVSNTHGNSFGARTFFPAFSCCYENVCSITAPPNSHVSPPGWFMLFILDGPTPSNASFVRIGGDPGLLGNWPQLHDFKIPGV</sequence>
<dbReference type="InterPro" id="IPR014756">
    <property type="entry name" value="Ig_E-set"/>
</dbReference>
<dbReference type="InterPro" id="IPR009880">
    <property type="entry name" value="Glyoxal_oxidase_N"/>
</dbReference>
<evidence type="ECO:0000259" key="2">
    <source>
        <dbReference type="PROSITE" id="PS51212"/>
    </source>
</evidence>
<dbReference type="Pfam" id="PF07250">
    <property type="entry name" value="Glyoxal_oxid_N"/>
    <property type="match status" value="1"/>
</dbReference>
<dbReference type="InterPro" id="IPR013783">
    <property type="entry name" value="Ig-like_fold"/>
</dbReference>
<evidence type="ECO:0000256" key="1">
    <source>
        <dbReference type="ARBA" id="ARBA00022729"/>
    </source>
</evidence>
<keyword evidence="1" id="KW-0732">Signal</keyword>
<reference evidence="3 4" key="1">
    <citation type="journal article" date="2015" name="Environ. Microbiol.">
        <title>Metagenome sequence of Elaphomyces granulatus from sporocarp tissue reveals Ascomycota ectomycorrhizal fingerprints of genome expansion and a Proteobacteria-rich microbiome.</title>
        <authorList>
            <person name="Quandt C.A."/>
            <person name="Kohler A."/>
            <person name="Hesse C.N."/>
            <person name="Sharpton T.J."/>
            <person name="Martin F."/>
            <person name="Spatafora J.W."/>
        </authorList>
    </citation>
    <scope>NUCLEOTIDE SEQUENCE [LARGE SCALE GENOMIC DNA]</scope>
    <source>
        <strain evidence="3 4">OSC145934</strain>
    </source>
</reference>
<organism evidence="3 4">
    <name type="scientific">Elaphomyces granulatus</name>
    <dbReference type="NCBI Taxonomy" id="519963"/>
    <lineage>
        <taxon>Eukaryota</taxon>
        <taxon>Fungi</taxon>
        <taxon>Dikarya</taxon>
        <taxon>Ascomycota</taxon>
        <taxon>Pezizomycotina</taxon>
        <taxon>Eurotiomycetes</taxon>
        <taxon>Eurotiomycetidae</taxon>
        <taxon>Eurotiales</taxon>
        <taxon>Elaphomycetaceae</taxon>
        <taxon>Elaphomyces</taxon>
    </lineage>
</organism>
<dbReference type="EMBL" id="NPHW01004739">
    <property type="protein sequence ID" value="OXV07564.1"/>
    <property type="molecule type" value="Genomic_DNA"/>
</dbReference>
<dbReference type="PROSITE" id="PS51212">
    <property type="entry name" value="WSC"/>
    <property type="match status" value="2"/>
</dbReference>
<dbReference type="OrthoDB" id="5985073at2759"/>
<dbReference type="Gene3D" id="2.60.40.10">
    <property type="entry name" value="Immunoglobulins"/>
    <property type="match status" value="1"/>
</dbReference>
<dbReference type="CDD" id="cd02851">
    <property type="entry name" value="E_set_GO_C"/>
    <property type="match status" value="1"/>
</dbReference>
<comment type="caution">
    <text evidence="3">The sequence shown here is derived from an EMBL/GenBank/DDBJ whole genome shotgun (WGS) entry which is preliminary data.</text>
</comment>
<dbReference type="Pfam" id="PF09118">
    <property type="entry name" value="GO-like_E_set"/>
    <property type="match status" value="1"/>
</dbReference>
<dbReference type="SUPFAM" id="SSF81296">
    <property type="entry name" value="E set domains"/>
    <property type="match status" value="1"/>
</dbReference>
<dbReference type="InterPro" id="IPR037293">
    <property type="entry name" value="Gal_Oxidase_central_sf"/>
</dbReference>
<proteinExistence type="predicted"/>
<dbReference type="InterPro" id="IPR002889">
    <property type="entry name" value="WSC_carb-bd"/>
</dbReference>
<protein>
    <recommendedName>
        <fullName evidence="2">WSC domain-containing protein</fullName>
    </recommendedName>
</protein>
<dbReference type="SMART" id="SM00321">
    <property type="entry name" value="WSC"/>
    <property type="match status" value="2"/>
</dbReference>
<dbReference type="SUPFAM" id="SSF50965">
    <property type="entry name" value="Galactose oxidase, central domain"/>
    <property type="match status" value="1"/>
</dbReference>
<dbReference type="Proteomes" id="UP000243515">
    <property type="component" value="Unassembled WGS sequence"/>
</dbReference>
<dbReference type="InterPro" id="IPR011043">
    <property type="entry name" value="Gal_Oxase/kelch_b-propeller"/>
</dbReference>
<dbReference type="Gene3D" id="2.130.10.80">
    <property type="entry name" value="Galactose oxidase/kelch, beta-propeller"/>
    <property type="match status" value="1"/>
</dbReference>
<accession>A0A232LU06</accession>
<evidence type="ECO:0000313" key="3">
    <source>
        <dbReference type="EMBL" id="OXV07564.1"/>
    </source>
</evidence>
<dbReference type="AlphaFoldDB" id="A0A232LU06"/>
<feature type="domain" description="WSC" evidence="2">
    <location>
        <begin position="148"/>
        <end position="244"/>
    </location>
</feature>
<gene>
    <name evidence="3" type="ORF">Egran_04670</name>
</gene>
<feature type="non-terminal residue" evidence="3">
    <location>
        <position position="1"/>
    </location>
</feature>
<feature type="domain" description="WSC" evidence="2">
    <location>
        <begin position="25"/>
        <end position="120"/>
    </location>
</feature>
<dbReference type="PANTHER" id="PTHR32208">
    <property type="entry name" value="SECRETED PROTEIN-RELATED"/>
    <property type="match status" value="1"/>
</dbReference>
<dbReference type="PANTHER" id="PTHR32208:SF105">
    <property type="entry name" value="COPPER RADICAL OXIDASE"/>
    <property type="match status" value="1"/>
</dbReference>
<evidence type="ECO:0000313" key="4">
    <source>
        <dbReference type="Proteomes" id="UP000243515"/>
    </source>
</evidence>
<keyword evidence="4" id="KW-1185">Reference proteome</keyword>
<name>A0A232LU06_9EURO</name>